<feature type="transmembrane region" description="Helical" evidence="1">
    <location>
        <begin position="33"/>
        <end position="54"/>
    </location>
</feature>
<dbReference type="EMBL" id="JAPQER010000003">
    <property type="protein sequence ID" value="MCY6484724.1"/>
    <property type="molecule type" value="Genomic_DNA"/>
</dbReference>
<keyword evidence="3" id="KW-1185">Reference proteome</keyword>
<evidence type="ECO:0000313" key="3">
    <source>
        <dbReference type="Proteomes" id="UP001078443"/>
    </source>
</evidence>
<keyword evidence="1" id="KW-1133">Transmembrane helix</keyword>
<evidence type="ECO:0000313" key="2">
    <source>
        <dbReference type="EMBL" id="MCY6484724.1"/>
    </source>
</evidence>
<keyword evidence="1" id="KW-0472">Membrane</keyword>
<feature type="transmembrane region" description="Helical" evidence="1">
    <location>
        <begin position="61"/>
        <end position="79"/>
    </location>
</feature>
<sequence length="126" mass="14646">MSRNRITYCIFILLVILLGLASRHYSNYLPRFMANYSGDTLWGLMIFFCFGFIFRDKSIKFVFFCAVIVSFLVETSQLYQANWINSIRSTFLGGLILGFGFLWSDLVCYFVGISVGTLLEYYHYKA</sequence>
<gene>
    <name evidence="2" type="ORF">OW763_10260</name>
</gene>
<reference evidence="2" key="1">
    <citation type="submission" date="2022-12" db="EMBL/GenBank/DDBJ databases">
        <authorList>
            <person name="Wang J."/>
        </authorList>
    </citation>
    <scope>NUCLEOTIDE SEQUENCE</scope>
    <source>
        <strain evidence="2">HY-45-18</strain>
    </source>
</reference>
<accession>A0ABT4D0F4</accession>
<proteinExistence type="predicted"/>
<dbReference type="RefSeq" id="WP_268041026.1">
    <property type="nucleotide sequence ID" value="NZ_JAPQER010000003.1"/>
</dbReference>
<dbReference type="Proteomes" id="UP001078443">
    <property type="component" value="Unassembled WGS sequence"/>
</dbReference>
<comment type="caution">
    <text evidence="2">The sequence shown here is derived from an EMBL/GenBank/DDBJ whole genome shotgun (WGS) entry which is preliminary data.</text>
</comment>
<dbReference type="InterPro" id="IPR021257">
    <property type="entry name" value="DUF2809"/>
</dbReference>
<keyword evidence="1" id="KW-0812">Transmembrane</keyword>
<evidence type="ECO:0000256" key="1">
    <source>
        <dbReference type="SAM" id="Phobius"/>
    </source>
</evidence>
<dbReference type="Pfam" id="PF10990">
    <property type="entry name" value="DUF2809"/>
    <property type="match status" value="1"/>
</dbReference>
<feature type="transmembrane region" description="Helical" evidence="1">
    <location>
        <begin position="91"/>
        <end position="119"/>
    </location>
</feature>
<protein>
    <submittedName>
        <fullName evidence="2">DUF2809 domain-containing protein</fullName>
    </submittedName>
</protein>
<name>A0ABT4D0F4_9CLOT</name>
<organism evidence="2 3">
    <name type="scientific">Clostridium aestuarii</name>
    <dbReference type="NCBI Taxonomy" id="338193"/>
    <lineage>
        <taxon>Bacteria</taxon>
        <taxon>Bacillati</taxon>
        <taxon>Bacillota</taxon>
        <taxon>Clostridia</taxon>
        <taxon>Eubacteriales</taxon>
        <taxon>Clostridiaceae</taxon>
        <taxon>Clostridium</taxon>
    </lineage>
</organism>